<proteinExistence type="predicted"/>
<dbReference type="InParanoid" id="E3MSG9"/>
<dbReference type="OrthoDB" id="5884197at2759"/>
<protein>
    <submittedName>
        <fullName evidence="1">Uncharacterized protein</fullName>
    </submittedName>
</protein>
<dbReference type="AlphaFoldDB" id="E3MSG9"/>
<keyword evidence="2" id="KW-1185">Reference proteome</keyword>
<dbReference type="EMBL" id="DS268473">
    <property type="protein sequence ID" value="EFP08345.1"/>
    <property type="molecule type" value="Genomic_DNA"/>
</dbReference>
<dbReference type="Proteomes" id="UP000008281">
    <property type="component" value="Unassembled WGS sequence"/>
</dbReference>
<sequence length="416" mass="47817">MGSSRKSREDLLDNFYLKDEEKMKAGDNRLKQGDVQAQCAVDPDVPNSPIGFDLKTRHDVDSSMIYSPLDKAKLAAETIVKMTRELSYSKNVHERKRALDRISVELTIIREATNGIDGKNIVDQEKLKRYIEMRITEHIALLEQLLHPDSNLHFEISSHRLLKKANKLKDQLSDLSMEFHRAVDNKEVFKTSIESTATSTPVIMEISPCSHPQNLFNPQEVLEKFCNDVIQFSKQQFKSLKLSNTDGSKAYVLSHFLKIESDILNFQMRTALESLNSPDSELKKPIFDQITSEISRGNQKVIKPHLESMKRAKEEMNLLKSIGSSVSTAANVITELAFWVLSFQNSNEKLLSMGIEPILGEKYQSNGETIPNCSYETSMLMENIETLRVIDYKKYIEEEMKKKKQWQELFEFYYKG</sequence>
<gene>
    <name evidence="1" type="ORF">CRE_16185</name>
</gene>
<evidence type="ECO:0000313" key="2">
    <source>
        <dbReference type="Proteomes" id="UP000008281"/>
    </source>
</evidence>
<dbReference type="eggNOG" id="ENOG502TKE8">
    <property type="taxonomic scope" value="Eukaryota"/>
</dbReference>
<reference evidence="1" key="1">
    <citation type="submission" date="2007-07" db="EMBL/GenBank/DDBJ databases">
        <title>PCAP assembly of the Caenorhabditis remanei genome.</title>
        <authorList>
            <consortium name="The Caenorhabditis remanei Sequencing Consortium"/>
            <person name="Wilson R.K."/>
        </authorList>
    </citation>
    <scope>NUCLEOTIDE SEQUENCE [LARGE SCALE GENOMIC DNA]</scope>
    <source>
        <strain evidence="1">PB4641</strain>
    </source>
</reference>
<accession>E3MSG9</accession>
<organism evidence="2">
    <name type="scientific">Caenorhabditis remanei</name>
    <name type="common">Caenorhabditis vulgaris</name>
    <dbReference type="NCBI Taxonomy" id="31234"/>
    <lineage>
        <taxon>Eukaryota</taxon>
        <taxon>Metazoa</taxon>
        <taxon>Ecdysozoa</taxon>
        <taxon>Nematoda</taxon>
        <taxon>Chromadorea</taxon>
        <taxon>Rhabditida</taxon>
        <taxon>Rhabditina</taxon>
        <taxon>Rhabditomorpha</taxon>
        <taxon>Rhabditoidea</taxon>
        <taxon>Rhabditidae</taxon>
        <taxon>Peloderinae</taxon>
        <taxon>Caenorhabditis</taxon>
    </lineage>
</organism>
<dbReference type="HOGENOM" id="CLU_660971_0_0_1"/>
<evidence type="ECO:0000313" key="1">
    <source>
        <dbReference type="EMBL" id="EFP08345.1"/>
    </source>
</evidence>
<name>E3MSG9_CAERE</name>